<keyword evidence="2" id="KW-1185">Reference proteome</keyword>
<dbReference type="RefSeq" id="WP_346102095.1">
    <property type="nucleotide sequence ID" value="NZ_BAAAOD010000005.1"/>
</dbReference>
<dbReference type="Proteomes" id="UP001367513">
    <property type="component" value="Unassembled WGS sequence"/>
</dbReference>
<dbReference type="EMBL" id="JBBPIX010000011">
    <property type="protein sequence ID" value="MEK6465998.1"/>
    <property type="molecule type" value="Genomic_DNA"/>
</dbReference>
<protein>
    <submittedName>
        <fullName evidence="1">Uncharacterized protein</fullName>
    </submittedName>
</protein>
<dbReference type="InterPro" id="IPR036648">
    <property type="entry name" value="CN_Hdrase_a/SCN_Hdrase_g_sf"/>
</dbReference>
<name>A0ABU9AHT6_PSEA5</name>
<dbReference type="Gene3D" id="3.90.330.10">
    <property type="entry name" value="Nitrile hydratase alpha /Thiocyanate hydrolase gamma"/>
    <property type="match status" value="1"/>
</dbReference>
<proteinExistence type="predicted"/>
<dbReference type="SUPFAM" id="SSF56209">
    <property type="entry name" value="Nitrile hydratase alpha chain"/>
    <property type="match status" value="1"/>
</dbReference>
<gene>
    <name evidence="1" type="ORF">WG925_19845</name>
</gene>
<accession>A0ABU9AHT6</accession>
<evidence type="ECO:0000313" key="2">
    <source>
        <dbReference type="Proteomes" id="UP001367513"/>
    </source>
</evidence>
<comment type="caution">
    <text evidence="1">The sequence shown here is derived from an EMBL/GenBank/DDBJ whole genome shotgun (WGS) entry which is preliminary data.</text>
</comment>
<evidence type="ECO:0000313" key="1">
    <source>
        <dbReference type="EMBL" id="MEK6465998.1"/>
    </source>
</evidence>
<reference evidence="1 2" key="1">
    <citation type="submission" date="2024-03" db="EMBL/GenBank/DDBJ databases">
        <title>Draft genome sequence of Pseudonocardia carboxydivorans JCM 14827.</title>
        <authorList>
            <person name="Duangmal K."/>
        </authorList>
    </citation>
    <scope>NUCLEOTIDE SEQUENCE [LARGE SCALE GENOMIC DNA]</scope>
    <source>
        <strain evidence="1 2">JCM 14827</strain>
    </source>
</reference>
<organism evidence="1 2">
    <name type="scientific">Pseudonocardia alni subsp. carboxydivorans</name>
    <dbReference type="NCBI Taxonomy" id="415010"/>
    <lineage>
        <taxon>Bacteria</taxon>
        <taxon>Bacillati</taxon>
        <taxon>Actinomycetota</taxon>
        <taxon>Actinomycetes</taxon>
        <taxon>Pseudonocardiales</taxon>
        <taxon>Pseudonocardiaceae</taxon>
        <taxon>Pseudonocardia</taxon>
    </lineage>
</organism>
<sequence>MVLPAATGCSGWPVLGVPPSWYRPRSEYLLDVAGDTGPGVRTAIWSDSARVHHLVVPGAPARCTDGPADMEGRVSRAALRGLDPAPSPAPPDARWARGLPGYDLDERLLDRPWQLRAVALVLAVGTDRPDLRPLLAAAVAAAPSAEVYAAWPAAAAAAVRTARGCGPTGSG</sequence>